<evidence type="ECO:0000313" key="3">
    <source>
        <dbReference type="EMBL" id="MCW6509989.1"/>
    </source>
</evidence>
<feature type="region of interest" description="Disordered" evidence="1">
    <location>
        <begin position="1"/>
        <end position="23"/>
    </location>
</feature>
<dbReference type="PANTHER" id="PTHR40057">
    <property type="entry name" value="SLR1162 PROTEIN"/>
    <property type="match status" value="1"/>
</dbReference>
<evidence type="ECO:0000256" key="1">
    <source>
        <dbReference type="SAM" id="MobiDB-lite"/>
    </source>
</evidence>
<dbReference type="Gene3D" id="3.30.70.100">
    <property type="match status" value="1"/>
</dbReference>
<organism evidence="3 4">
    <name type="scientific">Lichenifustis flavocetrariae</name>
    <dbReference type="NCBI Taxonomy" id="2949735"/>
    <lineage>
        <taxon>Bacteria</taxon>
        <taxon>Pseudomonadati</taxon>
        <taxon>Pseudomonadota</taxon>
        <taxon>Alphaproteobacteria</taxon>
        <taxon>Hyphomicrobiales</taxon>
        <taxon>Lichenihabitantaceae</taxon>
        <taxon>Lichenifustis</taxon>
    </lineage>
</organism>
<comment type="caution">
    <text evidence="3">The sequence shown here is derived from an EMBL/GenBank/DDBJ whole genome shotgun (WGS) entry which is preliminary data.</text>
</comment>
<sequence>MYSPGAIQAADRRTPGAEQSAPNVVKPGVTKAVATKLSLRPGMETPFATWQAAFTRAASAAPDFVSLEIIPAFPGAVDWQVIQRFSSPEGLSRWVSDAGRAALLAELAAIEGSGQGSHPDEAAPDFHSTTTVTEVFATVVKPGQEHAFRLWSERIQQEQARFPGYMGTLVQAPLSLDVPYWTTLVRFEAPAFLDAWLQSSERKAILTEATPEVSSWENHRMTNAFAGWFANEQHLAPPPAWKQTCLVLLVLFPIVMLEIRFLSPLLSGLPLALSTFIGNAISVSVVSWPLMAVAIFGLGWWLRPPAHHRRRTELLGLSTLAALYALELLIFTYLM</sequence>
<dbReference type="RefSeq" id="WP_282586357.1">
    <property type="nucleotide sequence ID" value="NZ_JAMOIM010000012.1"/>
</dbReference>
<evidence type="ECO:0000256" key="2">
    <source>
        <dbReference type="SAM" id="Phobius"/>
    </source>
</evidence>
<keyword evidence="3" id="KW-0503">Monooxygenase</keyword>
<dbReference type="GO" id="GO:0004497">
    <property type="term" value="F:monooxygenase activity"/>
    <property type="evidence" value="ECO:0007669"/>
    <property type="project" value="UniProtKB-KW"/>
</dbReference>
<dbReference type="EMBL" id="JAMOIM010000012">
    <property type="protein sequence ID" value="MCW6509989.1"/>
    <property type="molecule type" value="Genomic_DNA"/>
</dbReference>
<feature type="transmembrane region" description="Helical" evidence="2">
    <location>
        <begin position="314"/>
        <end position="334"/>
    </location>
</feature>
<protein>
    <submittedName>
        <fullName evidence="3">Antibiotic biosynthesis monooxygenase</fullName>
    </submittedName>
</protein>
<dbReference type="InterPro" id="IPR011008">
    <property type="entry name" value="Dimeric_a/b-barrel"/>
</dbReference>
<keyword evidence="4" id="KW-1185">Reference proteome</keyword>
<dbReference type="SUPFAM" id="SSF54909">
    <property type="entry name" value="Dimeric alpha+beta barrel"/>
    <property type="match status" value="2"/>
</dbReference>
<dbReference type="Proteomes" id="UP001165667">
    <property type="component" value="Unassembled WGS sequence"/>
</dbReference>
<keyword evidence="2" id="KW-0812">Transmembrane</keyword>
<reference evidence="3" key="1">
    <citation type="submission" date="2022-05" db="EMBL/GenBank/DDBJ databases">
        <authorList>
            <person name="Pankratov T."/>
        </authorList>
    </citation>
    <scope>NUCLEOTIDE SEQUENCE</scope>
    <source>
        <strain evidence="3">BP6-180914</strain>
    </source>
</reference>
<name>A0AA41YWQ4_9HYPH</name>
<evidence type="ECO:0000313" key="4">
    <source>
        <dbReference type="Proteomes" id="UP001165667"/>
    </source>
</evidence>
<keyword evidence="2" id="KW-1133">Transmembrane helix</keyword>
<keyword evidence="3" id="KW-0560">Oxidoreductase</keyword>
<dbReference type="PANTHER" id="PTHR40057:SF1">
    <property type="entry name" value="SLR1162 PROTEIN"/>
    <property type="match status" value="1"/>
</dbReference>
<accession>A0AA41YWQ4</accession>
<proteinExistence type="predicted"/>
<feature type="transmembrane region" description="Helical" evidence="2">
    <location>
        <begin position="275"/>
        <end position="302"/>
    </location>
</feature>
<gene>
    <name evidence="3" type="ORF">M8523_18375</name>
</gene>
<dbReference type="InterPro" id="IPR038762">
    <property type="entry name" value="ABM_predict"/>
</dbReference>
<dbReference type="AlphaFoldDB" id="A0AA41YWQ4"/>
<keyword evidence="2" id="KW-0472">Membrane</keyword>